<dbReference type="CDD" id="cd10030">
    <property type="entry name" value="UDG-F4_TTUDGA_SPO1dp_like"/>
    <property type="match status" value="1"/>
</dbReference>
<keyword evidence="9" id="KW-0408">Iron</keyword>
<feature type="domain" description="Uracil-DNA glycosylase-like" evidence="12">
    <location>
        <begin position="28"/>
        <end position="173"/>
    </location>
</feature>
<comment type="similarity">
    <text evidence="2">Belongs to the uracil-DNA glycosylase (UDG) superfamily. Type 4 (UDGa) family.</text>
</comment>
<evidence type="ECO:0000256" key="5">
    <source>
        <dbReference type="ARBA" id="ARBA00022485"/>
    </source>
</evidence>
<dbReference type="InterPro" id="IPR005122">
    <property type="entry name" value="Uracil-DNA_glycosylase-like"/>
</dbReference>
<dbReference type="SMART" id="SM00986">
    <property type="entry name" value="UDG"/>
    <property type="match status" value="1"/>
</dbReference>
<dbReference type="InterPro" id="IPR036895">
    <property type="entry name" value="Uracil-DNA_glycosylase-like_sf"/>
</dbReference>
<dbReference type="OrthoDB" id="5290748at2"/>
<evidence type="ECO:0000256" key="2">
    <source>
        <dbReference type="ARBA" id="ARBA00006521"/>
    </source>
</evidence>
<evidence type="ECO:0000256" key="4">
    <source>
        <dbReference type="ARBA" id="ARBA00019403"/>
    </source>
</evidence>
<dbReference type="EC" id="3.2.2.27" evidence="3"/>
<dbReference type="SUPFAM" id="SSF52141">
    <property type="entry name" value="Uracil-DNA glycosylase-like"/>
    <property type="match status" value="1"/>
</dbReference>
<comment type="catalytic activity">
    <reaction evidence="1">
        <text>Hydrolyzes single-stranded DNA or mismatched double-stranded DNA and polynucleotides, releasing free uracil.</text>
        <dbReference type="EC" id="3.2.2.27"/>
    </reaction>
</comment>
<dbReference type="SMART" id="SM00987">
    <property type="entry name" value="UreE_C"/>
    <property type="match status" value="1"/>
</dbReference>
<organism evidence="13 14">
    <name type="scientific">Thermoflexus hugenholtzii JAD2</name>
    <dbReference type="NCBI Taxonomy" id="877466"/>
    <lineage>
        <taxon>Bacteria</taxon>
        <taxon>Bacillati</taxon>
        <taxon>Chloroflexota</taxon>
        <taxon>Thermoflexia</taxon>
        <taxon>Thermoflexales</taxon>
        <taxon>Thermoflexaceae</taxon>
        <taxon>Thermoflexus</taxon>
    </lineage>
</organism>
<keyword evidence="7" id="KW-0227">DNA damage</keyword>
<dbReference type="Pfam" id="PF03167">
    <property type="entry name" value="UDG"/>
    <property type="match status" value="1"/>
</dbReference>
<dbReference type="EMBL" id="FYEK01000003">
    <property type="protein sequence ID" value="SNB50980.1"/>
    <property type="molecule type" value="Genomic_DNA"/>
</dbReference>
<evidence type="ECO:0000313" key="13">
    <source>
        <dbReference type="EMBL" id="SNB50980.1"/>
    </source>
</evidence>
<dbReference type="PANTHER" id="PTHR33693:SF1">
    <property type="entry name" value="TYPE-4 URACIL-DNA GLYCOSYLASE"/>
    <property type="match status" value="1"/>
</dbReference>
<evidence type="ECO:0000256" key="6">
    <source>
        <dbReference type="ARBA" id="ARBA00022723"/>
    </source>
</evidence>
<evidence type="ECO:0000256" key="7">
    <source>
        <dbReference type="ARBA" id="ARBA00022763"/>
    </source>
</evidence>
<keyword evidence="14" id="KW-1185">Reference proteome</keyword>
<evidence type="ECO:0000256" key="3">
    <source>
        <dbReference type="ARBA" id="ARBA00012030"/>
    </source>
</evidence>
<dbReference type="InterPro" id="IPR051536">
    <property type="entry name" value="UDG_Type-4/5"/>
</dbReference>
<keyword evidence="11" id="KW-0234">DNA repair</keyword>
<evidence type="ECO:0000259" key="12">
    <source>
        <dbReference type="SMART" id="SM00986"/>
    </source>
</evidence>
<evidence type="ECO:0000256" key="9">
    <source>
        <dbReference type="ARBA" id="ARBA00023004"/>
    </source>
</evidence>
<protein>
    <recommendedName>
        <fullName evidence="4">Type-4 uracil-DNA glycosylase</fullName>
        <ecNumber evidence="3">3.2.2.27</ecNumber>
    </recommendedName>
</protein>
<proteinExistence type="inferred from homology"/>
<keyword evidence="10" id="KW-0411">Iron-sulfur</keyword>
<keyword evidence="5" id="KW-0004">4Fe-4S</keyword>
<dbReference type="GO" id="GO:0004844">
    <property type="term" value="F:uracil DNA N-glycosylase activity"/>
    <property type="evidence" value="ECO:0007669"/>
    <property type="project" value="UniProtKB-EC"/>
</dbReference>
<evidence type="ECO:0000256" key="11">
    <source>
        <dbReference type="ARBA" id="ARBA00023204"/>
    </source>
</evidence>
<dbReference type="GO" id="GO:0006281">
    <property type="term" value="P:DNA repair"/>
    <property type="evidence" value="ECO:0007669"/>
    <property type="project" value="UniProtKB-KW"/>
</dbReference>
<evidence type="ECO:0000256" key="10">
    <source>
        <dbReference type="ARBA" id="ARBA00023014"/>
    </source>
</evidence>
<dbReference type="Proteomes" id="UP000197025">
    <property type="component" value="Unassembled WGS sequence"/>
</dbReference>
<dbReference type="PANTHER" id="PTHR33693">
    <property type="entry name" value="TYPE-5 URACIL-DNA GLYCOSYLASE"/>
    <property type="match status" value="1"/>
</dbReference>
<dbReference type="InterPro" id="IPR005273">
    <property type="entry name" value="Ura-DNA_glyco_family4"/>
</dbReference>
<dbReference type="RefSeq" id="WP_088569880.1">
    <property type="nucleotide sequence ID" value="NZ_FYEK01000003.1"/>
</dbReference>
<dbReference type="GO" id="GO:0046872">
    <property type="term" value="F:metal ion binding"/>
    <property type="evidence" value="ECO:0007669"/>
    <property type="project" value="UniProtKB-KW"/>
</dbReference>
<sequence length="200" mass="22318">MDELEALHQEVRGCTKCPLARGRTLAVPGEGPRSARVMFVGEAPGFHEDRQGRPFVGAAGNFLTELLASIGLRREEVYITNIIKCRPPGNRDPYMDEIEACSPYLDRQVELINPKVIVTLGRYSLAHWLPNAKISQVHGKPIRVGSRVIFPMYHPAAALHQPALKRTVEEDFRKLGAFLAGALKAEEEEPPEEPRQLSLF</sequence>
<reference evidence="14" key="1">
    <citation type="submission" date="2017-06" db="EMBL/GenBank/DDBJ databases">
        <authorList>
            <person name="Varghese N."/>
            <person name="Submissions S."/>
        </authorList>
    </citation>
    <scope>NUCLEOTIDE SEQUENCE [LARGE SCALE GENOMIC DNA]</scope>
    <source>
        <strain evidence="14">JAD2</strain>
    </source>
</reference>
<dbReference type="NCBIfam" id="TIGR00758">
    <property type="entry name" value="UDG_fam4"/>
    <property type="match status" value="1"/>
</dbReference>
<evidence type="ECO:0000313" key="14">
    <source>
        <dbReference type="Proteomes" id="UP000197025"/>
    </source>
</evidence>
<dbReference type="GO" id="GO:0051539">
    <property type="term" value="F:4 iron, 4 sulfur cluster binding"/>
    <property type="evidence" value="ECO:0007669"/>
    <property type="project" value="UniProtKB-KW"/>
</dbReference>
<dbReference type="Gene3D" id="3.40.470.10">
    <property type="entry name" value="Uracil-DNA glycosylase-like domain"/>
    <property type="match status" value="1"/>
</dbReference>
<evidence type="ECO:0000256" key="1">
    <source>
        <dbReference type="ARBA" id="ARBA00001400"/>
    </source>
</evidence>
<keyword evidence="8" id="KW-0378">Hydrolase</keyword>
<dbReference type="InParanoid" id="A0A212PVW1"/>
<dbReference type="AlphaFoldDB" id="A0A212PVW1"/>
<accession>A0A212PVW1</accession>
<keyword evidence="6" id="KW-0479">Metal-binding</keyword>
<evidence type="ECO:0000256" key="8">
    <source>
        <dbReference type="ARBA" id="ARBA00022801"/>
    </source>
</evidence>
<gene>
    <name evidence="13" type="ORF">SAMN02746019_00020760</name>
</gene>
<name>A0A212PVW1_9CHLR</name>